<evidence type="ECO:0000256" key="2">
    <source>
        <dbReference type="ARBA" id="ARBA00022723"/>
    </source>
</evidence>
<dbReference type="PANTHER" id="PTHR30502">
    <property type="entry name" value="2-KETO-3-DEOXY-L-RHAMNONATE ALDOLASE"/>
    <property type="match status" value="1"/>
</dbReference>
<evidence type="ECO:0000256" key="1">
    <source>
        <dbReference type="ARBA" id="ARBA00005568"/>
    </source>
</evidence>
<keyword evidence="6" id="KW-1185">Reference proteome</keyword>
<dbReference type="PANTHER" id="PTHR30502:SF0">
    <property type="entry name" value="PHOSPHOENOLPYRUVATE CARBOXYLASE FAMILY PROTEIN"/>
    <property type="match status" value="1"/>
</dbReference>
<dbReference type="InterPro" id="IPR005000">
    <property type="entry name" value="Aldolase/citrate-lyase_domain"/>
</dbReference>
<dbReference type="SUPFAM" id="SSF51621">
    <property type="entry name" value="Phosphoenolpyruvate/pyruvate domain"/>
    <property type="match status" value="1"/>
</dbReference>
<evidence type="ECO:0000313" key="5">
    <source>
        <dbReference type="EMBL" id="MBY8826282.1"/>
    </source>
</evidence>
<dbReference type="EMBL" id="JAINVV010000015">
    <property type="protein sequence ID" value="MBY8826282.1"/>
    <property type="molecule type" value="Genomic_DNA"/>
</dbReference>
<evidence type="ECO:0000313" key="6">
    <source>
        <dbReference type="Proteomes" id="UP000706039"/>
    </source>
</evidence>
<dbReference type="InterPro" id="IPR015813">
    <property type="entry name" value="Pyrv/PenolPyrv_kinase-like_dom"/>
</dbReference>
<protein>
    <submittedName>
        <fullName evidence="5">Aldolase</fullName>
    </submittedName>
</protein>
<dbReference type="RefSeq" id="WP_222993774.1">
    <property type="nucleotide sequence ID" value="NZ_JAINVV010000015.1"/>
</dbReference>
<dbReference type="Proteomes" id="UP000706039">
    <property type="component" value="Unassembled WGS sequence"/>
</dbReference>
<reference evidence="5 6" key="1">
    <citation type="submission" date="2021-08" db="EMBL/GenBank/DDBJ databases">
        <authorList>
            <person name="Tuo L."/>
        </authorList>
    </citation>
    <scope>NUCLEOTIDE SEQUENCE [LARGE SCALE GENOMIC DNA]</scope>
    <source>
        <strain evidence="5 6">JCM 31229</strain>
    </source>
</reference>
<evidence type="ECO:0000259" key="4">
    <source>
        <dbReference type="Pfam" id="PF03328"/>
    </source>
</evidence>
<dbReference type="Pfam" id="PF03328">
    <property type="entry name" value="HpcH_HpaI"/>
    <property type="match status" value="1"/>
</dbReference>
<dbReference type="Gene3D" id="3.20.20.60">
    <property type="entry name" value="Phosphoenolpyruvate-binding domains"/>
    <property type="match status" value="1"/>
</dbReference>
<sequence>MHDLKARLARGERIVGTWVKTPSQIVVEVLAMTGLDCLCLDAEHAPFDRLTLDACLFTARAAGKPVLVRTPSAAPEHILNALDCGADGVVIPHIRSAEDARTAVRASHYGHGGRGYAGSSRAAGYTTRAMADHRARSANTIVILQIEDPEAVEAIDEIAAVEGVDALFIGRVDLTVALGADSQDDPRVLAAVERVCRAGREHGRTTGMFLARAADAETWAAHGASLFLLGSDHGFLLSGAAALMREAVGSPA</sequence>
<comment type="similarity">
    <text evidence="1">Belongs to the HpcH/HpaI aldolase family.</text>
</comment>
<name>A0ABS7PY48_9SPHN</name>
<evidence type="ECO:0000256" key="3">
    <source>
        <dbReference type="ARBA" id="ARBA00023239"/>
    </source>
</evidence>
<comment type="caution">
    <text evidence="5">The sequence shown here is derived from an EMBL/GenBank/DDBJ whole genome shotgun (WGS) entry which is preliminary data.</text>
</comment>
<accession>A0ABS7PY48</accession>
<feature type="domain" description="HpcH/HpaI aldolase/citrate lyase" evidence="4">
    <location>
        <begin position="16"/>
        <end position="234"/>
    </location>
</feature>
<gene>
    <name evidence="5" type="ORF">K7G82_28525</name>
</gene>
<dbReference type="InterPro" id="IPR050251">
    <property type="entry name" value="HpcH-HpaI_aldolase"/>
</dbReference>
<organism evidence="5 6">
    <name type="scientific">Sphingomonas colocasiae</name>
    <dbReference type="NCBI Taxonomy" id="1848973"/>
    <lineage>
        <taxon>Bacteria</taxon>
        <taxon>Pseudomonadati</taxon>
        <taxon>Pseudomonadota</taxon>
        <taxon>Alphaproteobacteria</taxon>
        <taxon>Sphingomonadales</taxon>
        <taxon>Sphingomonadaceae</taxon>
        <taxon>Sphingomonas</taxon>
    </lineage>
</organism>
<dbReference type="InterPro" id="IPR040442">
    <property type="entry name" value="Pyrv_kinase-like_dom_sf"/>
</dbReference>
<keyword evidence="2" id="KW-0479">Metal-binding</keyword>
<proteinExistence type="inferred from homology"/>
<keyword evidence="3" id="KW-0456">Lyase</keyword>